<dbReference type="Proteomes" id="UP000664521">
    <property type="component" value="Unassembled WGS sequence"/>
</dbReference>
<reference evidence="2" key="1">
    <citation type="submission" date="2021-03" db="EMBL/GenBank/DDBJ databases">
        <authorList>
            <person name="Tagirdzhanova G."/>
        </authorList>
    </citation>
    <scope>NUCLEOTIDE SEQUENCE</scope>
</reference>
<feature type="region of interest" description="Disordered" evidence="1">
    <location>
        <begin position="121"/>
        <end position="176"/>
    </location>
</feature>
<dbReference type="AlphaFoldDB" id="A0A8H3J398"/>
<keyword evidence="3" id="KW-1185">Reference proteome</keyword>
<sequence length="194" mass="21049">MSRRRQRDSVYRPSPLSRQLTIPNFSDSGVDGEHFDPLPNVCTCSPQPCNIPTDDLVDHPSIYIHYLAMMQSLGISGPSELQSILAGGGGKPELTAQLKTSLACWVHLGWLKANTIAGGDGDTLGQESSIARRSGSTELITDTGTGLNDNPKQAERRDSSESDTDDEMGGVLVRQHMGSPYMEGVYDDYVSDFD</sequence>
<proteinExistence type="predicted"/>
<accession>A0A8H3J398</accession>
<protein>
    <submittedName>
        <fullName evidence="2">Uncharacterized protein</fullName>
    </submittedName>
</protein>
<name>A0A8H3J398_9LECA</name>
<evidence type="ECO:0000313" key="2">
    <source>
        <dbReference type="EMBL" id="CAF9939936.1"/>
    </source>
</evidence>
<evidence type="ECO:0000256" key="1">
    <source>
        <dbReference type="SAM" id="MobiDB-lite"/>
    </source>
</evidence>
<comment type="caution">
    <text evidence="2">The sequence shown here is derived from an EMBL/GenBank/DDBJ whole genome shotgun (WGS) entry which is preliminary data.</text>
</comment>
<feature type="compositionally biased region" description="Polar residues" evidence="1">
    <location>
        <begin position="125"/>
        <end position="151"/>
    </location>
</feature>
<gene>
    <name evidence="2" type="ORF">HETSPECPRED_002109</name>
</gene>
<evidence type="ECO:0000313" key="3">
    <source>
        <dbReference type="Proteomes" id="UP000664521"/>
    </source>
</evidence>
<dbReference type="EMBL" id="CAJPDS010000141">
    <property type="protein sequence ID" value="CAF9939936.1"/>
    <property type="molecule type" value="Genomic_DNA"/>
</dbReference>
<organism evidence="2 3">
    <name type="scientific">Heterodermia speciosa</name>
    <dbReference type="NCBI Taxonomy" id="116794"/>
    <lineage>
        <taxon>Eukaryota</taxon>
        <taxon>Fungi</taxon>
        <taxon>Dikarya</taxon>
        <taxon>Ascomycota</taxon>
        <taxon>Pezizomycotina</taxon>
        <taxon>Lecanoromycetes</taxon>
        <taxon>OSLEUM clade</taxon>
        <taxon>Lecanoromycetidae</taxon>
        <taxon>Caliciales</taxon>
        <taxon>Physciaceae</taxon>
        <taxon>Heterodermia</taxon>
    </lineage>
</organism>